<sequence length="454" mass="51437">MSVRPVIAIFDIGKTNKKLFLFDEDYHIVYERSVRLAEITDEDGFPCENVHELGKLVLVEFKEASEQKEFDIKAVNFSGYGASLVYVDEKGKPLAPLYNYLKPYPEKLQEELYSKYGGQEQFCIDTASPALGSLNSGLQLYRIKKEQPELFGKIKYALHLPQYISSLISGQFVNDITGIGCHTAMWDFKKNDYHQWIKQEGLTSKFPPIISAESVFENHGYKVGSGLHDSSAALIPYLVSIKEPFVLLSTGTWSISLNPFDHSELTADELNKDCLCYLQYTCKPVKASRLFAGHEHEEQVKRIAAHFNRSAGEFNTLSFNNGLIPRLQQNFKQDLNPVDFTRSSGFEQWDLTMFGNHNEAYHQLMLDLVRQQRYSTQLVLKDTRVKRLFVDGGFSHNEIYMNLLAREFPKMEVCAASVAQASAIGAALVIHSLWNQKSIPGDIIGLKSYSNGSH</sequence>
<evidence type="ECO:0000256" key="3">
    <source>
        <dbReference type="ARBA" id="ARBA00022777"/>
    </source>
</evidence>
<dbReference type="PANTHER" id="PTHR43095:SF2">
    <property type="entry name" value="GLUCONOKINASE"/>
    <property type="match status" value="1"/>
</dbReference>
<gene>
    <name evidence="6" type="ORF">FRZ54_22680</name>
</gene>
<name>A0A5B8V3V3_9SPHI</name>
<keyword evidence="7" id="KW-1185">Reference proteome</keyword>
<evidence type="ECO:0000256" key="1">
    <source>
        <dbReference type="ARBA" id="ARBA00009156"/>
    </source>
</evidence>
<accession>A0A5B8V3V3</accession>
<dbReference type="SUPFAM" id="SSF53067">
    <property type="entry name" value="Actin-like ATPase domain"/>
    <property type="match status" value="2"/>
</dbReference>
<keyword evidence="2" id="KW-0808">Transferase</keyword>
<dbReference type="InterPro" id="IPR043129">
    <property type="entry name" value="ATPase_NBD"/>
</dbReference>
<dbReference type="PANTHER" id="PTHR43095">
    <property type="entry name" value="SUGAR KINASE"/>
    <property type="match status" value="1"/>
</dbReference>
<evidence type="ECO:0000259" key="5">
    <source>
        <dbReference type="Pfam" id="PF21546"/>
    </source>
</evidence>
<reference evidence="6 7" key="1">
    <citation type="journal article" date="2017" name="Curr. Microbiol.">
        <title>Mucilaginibacter ginsenosidivorans sp. nov., Isolated from Soil of Ginseng Field.</title>
        <authorList>
            <person name="Kim M.M."/>
            <person name="Siddiqi M.Z."/>
            <person name="Im W.T."/>
        </authorList>
    </citation>
    <scope>NUCLEOTIDE SEQUENCE [LARGE SCALE GENOMIC DNA]</scope>
    <source>
        <strain evidence="6 7">Gsoil 3017</strain>
    </source>
</reference>
<evidence type="ECO:0000259" key="4">
    <source>
        <dbReference type="Pfam" id="PF00370"/>
    </source>
</evidence>
<dbReference type="CDD" id="cd07772">
    <property type="entry name" value="ASKHA_NBD_FGGY_NaCK-like"/>
    <property type="match status" value="1"/>
</dbReference>
<comment type="similarity">
    <text evidence="1">Belongs to the FGGY kinase family.</text>
</comment>
<dbReference type="OrthoDB" id="9786272at2"/>
<dbReference type="Proteomes" id="UP000321479">
    <property type="component" value="Chromosome"/>
</dbReference>
<dbReference type="EMBL" id="CP042436">
    <property type="protein sequence ID" value="QEC65256.1"/>
    <property type="molecule type" value="Genomic_DNA"/>
</dbReference>
<feature type="domain" description="Carbohydrate kinase FGGY N-terminal" evidence="4">
    <location>
        <begin position="7"/>
        <end position="218"/>
    </location>
</feature>
<dbReference type="Pfam" id="PF21546">
    <property type="entry name" value="FGGY_C_2"/>
    <property type="match status" value="1"/>
</dbReference>
<dbReference type="KEGG" id="mgin:FRZ54_22680"/>
<feature type="domain" description="Carbohydrate kinase FGGY C-terminal" evidence="5">
    <location>
        <begin position="243"/>
        <end position="302"/>
    </location>
</feature>
<dbReference type="InterPro" id="IPR049382">
    <property type="entry name" value="FGGY_C_2"/>
</dbReference>
<organism evidence="6 7">
    <name type="scientific">Mucilaginibacter ginsenosidivorans</name>
    <dbReference type="NCBI Taxonomy" id="398053"/>
    <lineage>
        <taxon>Bacteria</taxon>
        <taxon>Pseudomonadati</taxon>
        <taxon>Bacteroidota</taxon>
        <taxon>Sphingobacteriia</taxon>
        <taxon>Sphingobacteriales</taxon>
        <taxon>Sphingobacteriaceae</taxon>
        <taxon>Mucilaginibacter</taxon>
    </lineage>
</organism>
<dbReference type="GO" id="GO:0016301">
    <property type="term" value="F:kinase activity"/>
    <property type="evidence" value="ECO:0007669"/>
    <property type="project" value="UniProtKB-KW"/>
</dbReference>
<evidence type="ECO:0000313" key="7">
    <source>
        <dbReference type="Proteomes" id="UP000321479"/>
    </source>
</evidence>
<dbReference type="GO" id="GO:0005975">
    <property type="term" value="P:carbohydrate metabolic process"/>
    <property type="evidence" value="ECO:0007669"/>
    <property type="project" value="InterPro"/>
</dbReference>
<evidence type="ECO:0000313" key="6">
    <source>
        <dbReference type="EMBL" id="QEC65256.1"/>
    </source>
</evidence>
<dbReference type="InterPro" id="IPR018484">
    <property type="entry name" value="FGGY_N"/>
</dbReference>
<protein>
    <submittedName>
        <fullName evidence="6">Carbohydrate kinase</fullName>
    </submittedName>
</protein>
<proteinExistence type="inferred from homology"/>
<evidence type="ECO:0000256" key="2">
    <source>
        <dbReference type="ARBA" id="ARBA00022679"/>
    </source>
</evidence>
<dbReference type="AlphaFoldDB" id="A0A5B8V3V3"/>
<dbReference type="Pfam" id="PF00370">
    <property type="entry name" value="FGGY_N"/>
    <property type="match status" value="1"/>
</dbReference>
<dbReference type="Gene3D" id="3.30.420.40">
    <property type="match status" value="2"/>
</dbReference>
<dbReference type="InterPro" id="IPR050406">
    <property type="entry name" value="FGGY_Carb_Kinase"/>
</dbReference>
<keyword evidence="3 6" id="KW-0418">Kinase</keyword>